<organism evidence="1 2">
    <name type="scientific">Centaurea solstitialis</name>
    <name type="common">yellow star-thistle</name>
    <dbReference type="NCBI Taxonomy" id="347529"/>
    <lineage>
        <taxon>Eukaryota</taxon>
        <taxon>Viridiplantae</taxon>
        <taxon>Streptophyta</taxon>
        <taxon>Embryophyta</taxon>
        <taxon>Tracheophyta</taxon>
        <taxon>Spermatophyta</taxon>
        <taxon>Magnoliopsida</taxon>
        <taxon>eudicotyledons</taxon>
        <taxon>Gunneridae</taxon>
        <taxon>Pentapetalae</taxon>
        <taxon>asterids</taxon>
        <taxon>campanulids</taxon>
        <taxon>Asterales</taxon>
        <taxon>Asteraceae</taxon>
        <taxon>Carduoideae</taxon>
        <taxon>Cardueae</taxon>
        <taxon>Centaureinae</taxon>
        <taxon>Centaurea</taxon>
    </lineage>
</organism>
<dbReference type="Proteomes" id="UP001172457">
    <property type="component" value="Chromosome 6"/>
</dbReference>
<dbReference type="AlphaFoldDB" id="A0AA38SZQ9"/>
<name>A0AA38SZQ9_9ASTR</name>
<gene>
    <name evidence="1" type="ORF">OSB04_024568</name>
</gene>
<dbReference type="EMBL" id="JARYMX010000006">
    <property type="protein sequence ID" value="KAJ9544861.1"/>
    <property type="molecule type" value="Genomic_DNA"/>
</dbReference>
<accession>A0AA38SZQ9</accession>
<reference evidence="1" key="1">
    <citation type="submission" date="2023-03" db="EMBL/GenBank/DDBJ databases">
        <title>Chromosome-scale reference genome and RAD-based genetic map of yellow starthistle (Centaurea solstitialis) reveal putative structural variation and QTLs associated with invader traits.</title>
        <authorList>
            <person name="Reatini B."/>
            <person name="Cang F.A."/>
            <person name="Jiang Q."/>
            <person name="Mckibben M.T.W."/>
            <person name="Barker M.S."/>
            <person name="Rieseberg L.H."/>
            <person name="Dlugosch K.M."/>
        </authorList>
    </citation>
    <scope>NUCLEOTIDE SEQUENCE</scope>
    <source>
        <strain evidence="1">CAN-66</strain>
        <tissue evidence="1">Leaf</tissue>
    </source>
</reference>
<evidence type="ECO:0000313" key="1">
    <source>
        <dbReference type="EMBL" id="KAJ9544861.1"/>
    </source>
</evidence>
<protein>
    <submittedName>
        <fullName evidence="1">Uncharacterized protein</fullName>
    </submittedName>
</protein>
<evidence type="ECO:0000313" key="2">
    <source>
        <dbReference type="Proteomes" id="UP001172457"/>
    </source>
</evidence>
<keyword evidence="2" id="KW-1185">Reference proteome</keyword>
<sequence length="151" mass="17622">MRHARYMHSVCNLEGVYVYDDQVATTFIDHFMSIIGTLDEPVVPGLSDSLFTRQFLMEQSNHMIKILCLALATIKPRARMDFPQKISRPHRILLDQMFSWLSIIFSYRDVDPALLRPDEMIMILYLYLVNSNQDQDQETNESVLQSTDPIH</sequence>
<proteinExistence type="predicted"/>
<comment type="caution">
    <text evidence="1">The sequence shown here is derived from an EMBL/GenBank/DDBJ whole genome shotgun (WGS) entry which is preliminary data.</text>
</comment>